<dbReference type="AlphaFoldDB" id="A0A1G2CF13"/>
<dbReference type="Proteomes" id="UP000178880">
    <property type="component" value="Unassembled WGS sequence"/>
</dbReference>
<evidence type="ECO:0000256" key="1">
    <source>
        <dbReference type="SAM" id="Phobius"/>
    </source>
</evidence>
<dbReference type="EMBL" id="MHLA01000017">
    <property type="protein sequence ID" value="OGY99240.1"/>
    <property type="molecule type" value="Genomic_DNA"/>
</dbReference>
<protein>
    <submittedName>
        <fullName evidence="2">Uncharacterized protein</fullName>
    </submittedName>
</protein>
<organism evidence="2 3">
    <name type="scientific">Candidatus Liptonbacteria bacterium RIFCSPLOWO2_01_FULL_52_25</name>
    <dbReference type="NCBI Taxonomy" id="1798650"/>
    <lineage>
        <taxon>Bacteria</taxon>
        <taxon>Candidatus Liptoniibacteriota</taxon>
    </lineage>
</organism>
<feature type="transmembrane region" description="Helical" evidence="1">
    <location>
        <begin position="60"/>
        <end position="83"/>
    </location>
</feature>
<comment type="caution">
    <text evidence="2">The sequence shown here is derived from an EMBL/GenBank/DDBJ whole genome shotgun (WGS) entry which is preliminary data.</text>
</comment>
<evidence type="ECO:0000313" key="3">
    <source>
        <dbReference type="Proteomes" id="UP000178880"/>
    </source>
</evidence>
<reference evidence="2 3" key="1">
    <citation type="journal article" date="2016" name="Nat. Commun.">
        <title>Thousands of microbial genomes shed light on interconnected biogeochemical processes in an aquifer system.</title>
        <authorList>
            <person name="Anantharaman K."/>
            <person name="Brown C.T."/>
            <person name="Hug L.A."/>
            <person name="Sharon I."/>
            <person name="Castelle C.J."/>
            <person name="Probst A.J."/>
            <person name="Thomas B.C."/>
            <person name="Singh A."/>
            <person name="Wilkins M.J."/>
            <person name="Karaoz U."/>
            <person name="Brodie E.L."/>
            <person name="Williams K.H."/>
            <person name="Hubbard S.S."/>
            <person name="Banfield J.F."/>
        </authorList>
    </citation>
    <scope>NUCLEOTIDE SEQUENCE [LARGE SCALE GENOMIC DNA]</scope>
</reference>
<keyword evidence="1" id="KW-0472">Membrane</keyword>
<sequence>MAAHKPSLNPSASLRINKLGEKKAYRYFGDDMTLRGNEEAEPRRRKAMQEYIEKWFEKEWVFPCASLSTLALTFSAISCWSGLINLLNQGRLTHFGFYFFMGTGIVVFLGSWLLTVTIYVKVVLRDCQPKPKPRLVVWTHNGDTMLTPKEDYEPALETRERFAFAYGVPKNTVLYVHPQLYTIFSDRVNERGRHYFPMTAFRRLAEGCVVEQCAMYIPRKYGAEFLPPQAMWKLIHGTEAPADLV</sequence>
<evidence type="ECO:0000313" key="2">
    <source>
        <dbReference type="EMBL" id="OGY99240.1"/>
    </source>
</evidence>
<proteinExistence type="predicted"/>
<keyword evidence="1" id="KW-1133">Transmembrane helix</keyword>
<name>A0A1G2CF13_9BACT</name>
<feature type="transmembrane region" description="Helical" evidence="1">
    <location>
        <begin position="95"/>
        <end position="124"/>
    </location>
</feature>
<accession>A0A1G2CF13</accession>
<gene>
    <name evidence="2" type="ORF">A2945_04690</name>
</gene>
<keyword evidence="1" id="KW-0812">Transmembrane</keyword>
<dbReference type="STRING" id="1798650.A2945_04690"/>